<reference evidence="15 16" key="1">
    <citation type="submission" date="2019-03" db="EMBL/GenBank/DDBJ databases">
        <title>Genomic Encyclopedia of Type Strains, Phase IV (KMG-IV): sequencing the most valuable type-strain genomes for metagenomic binning, comparative biology and taxonomic classification.</title>
        <authorList>
            <person name="Goeker M."/>
        </authorList>
    </citation>
    <scope>NUCLEOTIDE SEQUENCE [LARGE SCALE GENOMIC DNA]</scope>
    <source>
        <strain evidence="15 16">DSM 103923</strain>
    </source>
</reference>
<evidence type="ECO:0000256" key="4">
    <source>
        <dbReference type="ARBA" id="ARBA00022452"/>
    </source>
</evidence>
<keyword evidence="5 10" id="KW-0812">Transmembrane</keyword>
<dbReference type="NCBIfam" id="TIGR01778">
    <property type="entry name" value="TonB-copper"/>
    <property type="match status" value="1"/>
</dbReference>
<dbReference type="SUPFAM" id="SSF56935">
    <property type="entry name" value="Porins"/>
    <property type="match status" value="1"/>
</dbReference>
<dbReference type="Gene3D" id="2.40.170.20">
    <property type="entry name" value="TonB-dependent receptor, beta-barrel domain"/>
    <property type="match status" value="1"/>
</dbReference>
<dbReference type="Gene3D" id="2.170.130.10">
    <property type="entry name" value="TonB-dependent receptor, plug domain"/>
    <property type="match status" value="1"/>
</dbReference>
<protein>
    <submittedName>
        <fullName evidence="15">Iron complex outermembrane receptor protein</fullName>
    </submittedName>
</protein>
<sequence length="697" mass="75430">MAAFPNLGLSAIPTMHPYRLHPLSCLVLASLAAPALAEDANLLGEVVVTAPRMAEPLTVSLDPRAPQQPVPANDGAAFLKNIPGFSMIRKAGTDGDPVLRGLAGSRLNVLLDGADFHGGCGMRMDPPTAYVFPEAFDQVTVIKGPQTVLHGNGNSAGVVLFERAPQPAPGVTGFASLMAGSWGRLDAVANAAAAGDKAYVEATASHAESDDYEDGAGRSVHSFYQRQSLNARAGWRPERDTRLEFSATGSRAEAAYADRSMDGVKFDREGYGVKFERGNLGPLLQAVKAQVNYNYIDHVMDNYSLRTPPTGVNPNFFKVNNPDRETQSARVSADLALSDKTRLTLGADWQTNEHTLRKIENATTAAAADAYKSLPRILDMATDTWGLFAELRHELTDDKRLIGGVRLDDWSADRYQYSTYASTYMAGASETLRSGFLRYEQNLAGRPVTAFVGLGYSERPMDYWEASTYNGILASGQLKPEKNTQLDAGLMWKTAKLSASVSVFYSKVNDYILTYSGATLPSASGRVMNCGPLTMGKYNCSGNIDATRYGGEADLAWRFAPAWTLRGSLAYVHGDNDTNDVALAQTPPLEGRLGLDYTTGAWTLGGVLRMVAEQDRYDINYGNIVGQDYGRTAGFATLSLNAAYKAGKGLLFTAGIDNVFDKNYAEHLARDNSFEAGANTRVNEPGRFVWAKLSYTY</sequence>
<evidence type="ECO:0000256" key="1">
    <source>
        <dbReference type="ARBA" id="ARBA00004571"/>
    </source>
</evidence>
<keyword evidence="9 10" id="KW-0998">Cell outer membrane</keyword>
<keyword evidence="3 10" id="KW-0813">Transport</keyword>
<comment type="caution">
    <text evidence="15">The sequence shown here is derived from an EMBL/GenBank/DDBJ whole genome shotgun (WGS) entry which is preliminary data.</text>
</comment>
<dbReference type="GO" id="GO:0044718">
    <property type="term" value="P:siderophore transmembrane transport"/>
    <property type="evidence" value="ECO:0007669"/>
    <property type="project" value="TreeGrafter"/>
</dbReference>
<evidence type="ECO:0000256" key="5">
    <source>
        <dbReference type="ARBA" id="ARBA00022692"/>
    </source>
</evidence>
<evidence type="ECO:0000256" key="12">
    <source>
        <dbReference type="SAM" id="SignalP"/>
    </source>
</evidence>
<dbReference type="InterPro" id="IPR012910">
    <property type="entry name" value="Plug_dom"/>
</dbReference>
<dbReference type="CDD" id="cd01347">
    <property type="entry name" value="ligand_gated_channel"/>
    <property type="match status" value="1"/>
</dbReference>
<evidence type="ECO:0000256" key="2">
    <source>
        <dbReference type="ARBA" id="ARBA00009810"/>
    </source>
</evidence>
<organism evidence="15 16">
    <name type="scientific">Sulfuritortus calidifontis</name>
    <dbReference type="NCBI Taxonomy" id="1914471"/>
    <lineage>
        <taxon>Bacteria</taxon>
        <taxon>Pseudomonadati</taxon>
        <taxon>Pseudomonadota</taxon>
        <taxon>Betaproteobacteria</taxon>
        <taxon>Nitrosomonadales</taxon>
        <taxon>Thiobacillaceae</taxon>
        <taxon>Sulfuritortus</taxon>
    </lineage>
</organism>
<evidence type="ECO:0000259" key="13">
    <source>
        <dbReference type="Pfam" id="PF00593"/>
    </source>
</evidence>
<dbReference type="RefSeq" id="WP_197721805.1">
    <property type="nucleotide sequence ID" value="NZ_AP018721.1"/>
</dbReference>
<dbReference type="InterPro" id="IPR000531">
    <property type="entry name" value="Beta-barrel_TonB"/>
</dbReference>
<dbReference type="AlphaFoldDB" id="A0A4R3K0I7"/>
<evidence type="ECO:0000256" key="7">
    <source>
        <dbReference type="ARBA" id="ARBA00023136"/>
    </source>
</evidence>
<dbReference type="PANTHER" id="PTHR30069:SF49">
    <property type="entry name" value="OUTER MEMBRANE PROTEIN C"/>
    <property type="match status" value="1"/>
</dbReference>
<evidence type="ECO:0000256" key="3">
    <source>
        <dbReference type="ARBA" id="ARBA00022448"/>
    </source>
</evidence>
<dbReference type="GO" id="GO:0009279">
    <property type="term" value="C:cell outer membrane"/>
    <property type="evidence" value="ECO:0007669"/>
    <property type="project" value="UniProtKB-SubCell"/>
</dbReference>
<evidence type="ECO:0000256" key="6">
    <source>
        <dbReference type="ARBA" id="ARBA00023077"/>
    </source>
</evidence>
<evidence type="ECO:0000256" key="10">
    <source>
        <dbReference type="PROSITE-ProRule" id="PRU01360"/>
    </source>
</evidence>
<dbReference type="InterPro" id="IPR036942">
    <property type="entry name" value="Beta-barrel_TonB_sf"/>
</dbReference>
<dbReference type="Proteomes" id="UP000295135">
    <property type="component" value="Unassembled WGS sequence"/>
</dbReference>
<accession>A0A4R3K0I7</accession>
<evidence type="ECO:0000259" key="14">
    <source>
        <dbReference type="Pfam" id="PF07715"/>
    </source>
</evidence>
<keyword evidence="8 15" id="KW-0675">Receptor</keyword>
<dbReference type="InterPro" id="IPR039426">
    <property type="entry name" value="TonB-dep_rcpt-like"/>
</dbReference>
<gene>
    <name evidence="15" type="ORF">EDC61_10213</name>
</gene>
<evidence type="ECO:0000256" key="9">
    <source>
        <dbReference type="ARBA" id="ARBA00023237"/>
    </source>
</evidence>
<keyword evidence="12" id="KW-0732">Signal</keyword>
<comment type="similarity">
    <text evidence="2 10 11">Belongs to the TonB-dependent receptor family.</text>
</comment>
<feature type="domain" description="TonB-dependent receptor plug" evidence="14">
    <location>
        <begin position="71"/>
        <end position="158"/>
    </location>
</feature>
<dbReference type="InterPro" id="IPR037066">
    <property type="entry name" value="Plug_dom_sf"/>
</dbReference>
<feature type="signal peptide" evidence="12">
    <location>
        <begin position="1"/>
        <end position="37"/>
    </location>
</feature>
<comment type="subcellular location">
    <subcellularLocation>
        <location evidence="1 10">Cell outer membrane</location>
        <topology evidence="1 10">Multi-pass membrane protein</topology>
    </subcellularLocation>
</comment>
<evidence type="ECO:0000256" key="11">
    <source>
        <dbReference type="RuleBase" id="RU003357"/>
    </source>
</evidence>
<dbReference type="Pfam" id="PF00593">
    <property type="entry name" value="TonB_dep_Rec_b-barrel"/>
    <property type="match status" value="1"/>
</dbReference>
<dbReference type="GO" id="GO:0015344">
    <property type="term" value="F:siderophore uptake transmembrane transporter activity"/>
    <property type="evidence" value="ECO:0007669"/>
    <property type="project" value="TreeGrafter"/>
</dbReference>
<keyword evidence="4 10" id="KW-1134">Transmembrane beta strand</keyword>
<keyword evidence="16" id="KW-1185">Reference proteome</keyword>
<keyword evidence="6 11" id="KW-0798">TonB box</keyword>
<name>A0A4R3K0I7_9PROT</name>
<dbReference type="InterPro" id="IPR010100">
    <property type="entry name" value="TonB-dep_Cu_rcpt"/>
</dbReference>
<evidence type="ECO:0000313" key="16">
    <source>
        <dbReference type="Proteomes" id="UP000295135"/>
    </source>
</evidence>
<evidence type="ECO:0000313" key="15">
    <source>
        <dbReference type="EMBL" id="TCS73245.1"/>
    </source>
</evidence>
<dbReference type="Pfam" id="PF07715">
    <property type="entry name" value="Plug"/>
    <property type="match status" value="1"/>
</dbReference>
<proteinExistence type="inferred from homology"/>
<feature type="domain" description="TonB-dependent receptor-like beta-barrel" evidence="13">
    <location>
        <begin position="210"/>
        <end position="659"/>
    </location>
</feature>
<feature type="chain" id="PRO_5020505583" evidence="12">
    <location>
        <begin position="38"/>
        <end position="697"/>
    </location>
</feature>
<dbReference type="PANTHER" id="PTHR30069">
    <property type="entry name" value="TONB-DEPENDENT OUTER MEMBRANE RECEPTOR"/>
    <property type="match status" value="1"/>
</dbReference>
<dbReference type="PROSITE" id="PS52016">
    <property type="entry name" value="TONB_DEPENDENT_REC_3"/>
    <property type="match status" value="1"/>
</dbReference>
<evidence type="ECO:0000256" key="8">
    <source>
        <dbReference type="ARBA" id="ARBA00023170"/>
    </source>
</evidence>
<keyword evidence="7 10" id="KW-0472">Membrane</keyword>
<dbReference type="EMBL" id="SLZY01000002">
    <property type="protein sequence ID" value="TCS73245.1"/>
    <property type="molecule type" value="Genomic_DNA"/>
</dbReference>